<keyword evidence="11" id="KW-1185">Reference proteome</keyword>
<organism evidence="10 11">
    <name type="scientific">Bailinhaonella thermotolerans</name>
    <dbReference type="NCBI Taxonomy" id="1070861"/>
    <lineage>
        <taxon>Bacteria</taxon>
        <taxon>Bacillati</taxon>
        <taxon>Actinomycetota</taxon>
        <taxon>Actinomycetes</taxon>
        <taxon>Streptosporangiales</taxon>
        <taxon>Streptosporangiaceae</taxon>
        <taxon>Bailinhaonella</taxon>
    </lineage>
</organism>
<evidence type="ECO:0000259" key="9">
    <source>
        <dbReference type="Pfam" id="PF13632"/>
    </source>
</evidence>
<evidence type="ECO:0000313" key="10">
    <source>
        <dbReference type="EMBL" id="RJL23313.1"/>
    </source>
</evidence>
<dbReference type="Pfam" id="PF13632">
    <property type="entry name" value="Glyco_trans_2_3"/>
    <property type="match status" value="1"/>
</dbReference>
<keyword evidence="2" id="KW-0328">Glycosyltransferase</keyword>
<feature type="transmembrane region" description="Helical" evidence="8">
    <location>
        <begin position="443"/>
        <end position="464"/>
    </location>
</feature>
<feature type="transmembrane region" description="Helical" evidence="8">
    <location>
        <begin position="334"/>
        <end position="355"/>
    </location>
</feature>
<keyword evidence="5 8" id="KW-1133">Transmembrane helix</keyword>
<keyword evidence="4 8" id="KW-0812">Transmembrane</keyword>
<gene>
    <name evidence="10" type="ORF">D5H75_33505</name>
</gene>
<evidence type="ECO:0000256" key="8">
    <source>
        <dbReference type="SAM" id="Phobius"/>
    </source>
</evidence>
<dbReference type="SUPFAM" id="SSF53448">
    <property type="entry name" value="Nucleotide-diphospho-sugar transferases"/>
    <property type="match status" value="1"/>
</dbReference>
<keyword evidence="3 10" id="KW-0808">Transferase</keyword>
<feature type="compositionally biased region" description="Basic residues" evidence="7">
    <location>
        <begin position="506"/>
        <end position="518"/>
    </location>
</feature>
<evidence type="ECO:0000256" key="2">
    <source>
        <dbReference type="ARBA" id="ARBA00022676"/>
    </source>
</evidence>
<evidence type="ECO:0000256" key="5">
    <source>
        <dbReference type="ARBA" id="ARBA00022989"/>
    </source>
</evidence>
<evidence type="ECO:0000256" key="1">
    <source>
        <dbReference type="ARBA" id="ARBA00004141"/>
    </source>
</evidence>
<feature type="transmembrane region" description="Helical" evidence="8">
    <location>
        <begin position="400"/>
        <end position="422"/>
    </location>
</feature>
<feature type="domain" description="Glycosyltransferase 2-like" evidence="9">
    <location>
        <begin position="159"/>
        <end position="379"/>
    </location>
</feature>
<dbReference type="PANTHER" id="PTHR43867:SF2">
    <property type="entry name" value="CELLULOSE SYNTHASE CATALYTIC SUBUNIT A [UDP-FORMING]"/>
    <property type="match status" value="1"/>
</dbReference>
<dbReference type="InterPro" id="IPR001173">
    <property type="entry name" value="Glyco_trans_2-like"/>
</dbReference>
<feature type="region of interest" description="Disordered" evidence="7">
    <location>
        <begin position="506"/>
        <end position="530"/>
    </location>
</feature>
<dbReference type="InterPro" id="IPR050321">
    <property type="entry name" value="Glycosyltr_2/OpgH_subfam"/>
</dbReference>
<comment type="caution">
    <text evidence="10">The sequence shown here is derived from an EMBL/GenBank/DDBJ whole genome shotgun (WGS) entry which is preliminary data.</text>
</comment>
<dbReference type="Proteomes" id="UP000265768">
    <property type="component" value="Unassembled WGS sequence"/>
</dbReference>
<sequence length="530" mass="58244">MLPQHVPGAGIVGAADWRITAARIGFMLIVGVELIRLAQNAAIWTFARWAKDPVPMTVPAGLRVAVLTTIVPAKEPIELVERTLRAMTRIRHDGPVDVWILDEGDDPGVKAMAGRLGVRHFSRKGRYGYNPPFGRFRARTKAGNHNAWRAFHEKAYDVVAQMDPDHVPVPEFLERTLGYFRDPDVAFVVAPQVYGNMFDNWVAHGAGAQQYLFSGVVERGGNGLSAPLLIGTNHVYRTAAWRQIGGYQDSIIEDHLTSMRVQGSRNPATGNRWKGVYTPDVIAVGEGPSSWTDYFNQQKRWAYGIWEILLDRGKLDGVRLAFRQRLLYGLVQSYYPGVAATFLLGNLATALYLALGSHTLAVDGRAWLLLWSANMATWALLWVWLRRFNLAAHERREWGLAGMVLALSAGPVYLAAAVAALLRRPLTYAVTAKGSKRSRESLATFRLHLLWAVAAAATLGASFWLDIRQEVALRLWSAVTLAACLLPPLSALGAAAAAPFRRGRAARRGGRVPARGRRGAAPGRRAGRAA</sequence>
<evidence type="ECO:0000256" key="3">
    <source>
        <dbReference type="ARBA" id="ARBA00022679"/>
    </source>
</evidence>
<reference evidence="10 11" key="1">
    <citation type="submission" date="2018-09" db="EMBL/GenBank/DDBJ databases">
        <title>YIM 75507 draft genome.</title>
        <authorList>
            <person name="Tang S."/>
            <person name="Feng Y."/>
        </authorList>
    </citation>
    <scope>NUCLEOTIDE SEQUENCE [LARGE SCALE GENOMIC DNA]</scope>
    <source>
        <strain evidence="10 11">YIM 75507</strain>
    </source>
</reference>
<protein>
    <submittedName>
        <fullName evidence="10">Glycosyltransferase</fullName>
    </submittedName>
</protein>
<dbReference type="Gene3D" id="3.90.550.10">
    <property type="entry name" value="Spore Coat Polysaccharide Biosynthesis Protein SpsA, Chain A"/>
    <property type="match status" value="1"/>
</dbReference>
<evidence type="ECO:0000313" key="11">
    <source>
        <dbReference type="Proteomes" id="UP000265768"/>
    </source>
</evidence>
<evidence type="ECO:0000256" key="4">
    <source>
        <dbReference type="ARBA" id="ARBA00022692"/>
    </source>
</evidence>
<evidence type="ECO:0000256" key="7">
    <source>
        <dbReference type="SAM" id="MobiDB-lite"/>
    </source>
</evidence>
<proteinExistence type="predicted"/>
<accession>A0A3A4ACM7</accession>
<comment type="subcellular location">
    <subcellularLocation>
        <location evidence="1">Membrane</location>
        <topology evidence="1">Multi-pass membrane protein</topology>
    </subcellularLocation>
</comment>
<dbReference type="GO" id="GO:0016758">
    <property type="term" value="F:hexosyltransferase activity"/>
    <property type="evidence" value="ECO:0007669"/>
    <property type="project" value="TreeGrafter"/>
</dbReference>
<dbReference type="EMBL" id="QZEY01000019">
    <property type="protein sequence ID" value="RJL23313.1"/>
    <property type="molecule type" value="Genomic_DNA"/>
</dbReference>
<dbReference type="InterPro" id="IPR029044">
    <property type="entry name" value="Nucleotide-diphossugar_trans"/>
</dbReference>
<dbReference type="GO" id="GO:0005886">
    <property type="term" value="C:plasma membrane"/>
    <property type="evidence" value="ECO:0007669"/>
    <property type="project" value="TreeGrafter"/>
</dbReference>
<dbReference type="PANTHER" id="PTHR43867">
    <property type="entry name" value="CELLULOSE SYNTHASE CATALYTIC SUBUNIT A [UDP-FORMING]"/>
    <property type="match status" value="1"/>
</dbReference>
<dbReference type="AlphaFoldDB" id="A0A3A4ACM7"/>
<keyword evidence="6 8" id="KW-0472">Membrane</keyword>
<evidence type="ECO:0000256" key="6">
    <source>
        <dbReference type="ARBA" id="ARBA00023136"/>
    </source>
</evidence>
<feature type="transmembrane region" description="Helical" evidence="8">
    <location>
        <begin position="476"/>
        <end position="498"/>
    </location>
</feature>
<dbReference type="OrthoDB" id="9806824at2"/>
<name>A0A3A4ACM7_9ACTN</name>
<feature type="transmembrane region" description="Helical" evidence="8">
    <location>
        <begin position="367"/>
        <end position="385"/>
    </location>
</feature>